<dbReference type="Pfam" id="PF26041">
    <property type="entry name" value="DUF8011"/>
    <property type="match status" value="1"/>
</dbReference>
<dbReference type="AlphaFoldDB" id="A0A1H7UXI8"/>
<name>A0A1H7UXI8_HALLR</name>
<evidence type="ECO:0000256" key="1">
    <source>
        <dbReference type="SAM" id="Phobius"/>
    </source>
</evidence>
<keyword evidence="1" id="KW-0812">Transmembrane</keyword>
<dbReference type="RefSeq" id="WP_074796652.1">
    <property type="nucleotide sequence ID" value="NZ_FOAD01000015.1"/>
</dbReference>
<accession>A0A1H7UXI8</accession>
<feature type="transmembrane region" description="Helical" evidence="1">
    <location>
        <begin position="44"/>
        <end position="61"/>
    </location>
</feature>
<keyword evidence="1" id="KW-0472">Membrane</keyword>
<proteinExistence type="predicted"/>
<sequence length="99" mass="10570">MPSTITDVVFSEPSGRPNALIQFSGAVVFLLTYLYFSLPRNSTSSSWILVLVAGFTLSGVAESLPKHRRKTAGVLRLTTMLLLAGFLGATLITPESVIG</sequence>
<protein>
    <submittedName>
        <fullName evidence="2">Uncharacterized protein</fullName>
    </submittedName>
</protein>
<dbReference type="Proteomes" id="UP000183894">
    <property type="component" value="Unassembled WGS sequence"/>
</dbReference>
<evidence type="ECO:0000313" key="2">
    <source>
        <dbReference type="EMBL" id="SEM01375.1"/>
    </source>
</evidence>
<evidence type="ECO:0000313" key="3">
    <source>
        <dbReference type="Proteomes" id="UP000183894"/>
    </source>
</evidence>
<keyword evidence="1" id="KW-1133">Transmembrane helix</keyword>
<organism evidence="2 3">
    <name type="scientific">Haloferax larsenii</name>
    <dbReference type="NCBI Taxonomy" id="302484"/>
    <lineage>
        <taxon>Archaea</taxon>
        <taxon>Methanobacteriati</taxon>
        <taxon>Methanobacteriota</taxon>
        <taxon>Stenosarchaea group</taxon>
        <taxon>Halobacteria</taxon>
        <taxon>Halobacteriales</taxon>
        <taxon>Haloferacaceae</taxon>
        <taxon>Haloferax</taxon>
    </lineage>
</organism>
<feature type="transmembrane region" description="Helical" evidence="1">
    <location>
        <begin position="73"/>
        <end position="93"/>
    </location>
</feature>
<dbReference type="EMBL" id="FOAD01000015">
    <property type="protein sequence ID" value="SEM01375.1"/>
    <property type="molecule type" value="Genomic_DNA"/>
</dbReference>
<reference evidence="2 3" key="1">
    <citation type="submission" date="2016-10" db="EMBL/GenBank/DDBJ databases">
        <authorList>
            <person name="de Groot N.N."/>
        </authorList>
    </citation>
    <scope>NUCLEOTIDE SEQUENCE [LARGE SCALE GENOMIC DNA]</scope>
    <source>
        <strain evidence="2 3">CDM_5</strain>
    </source>
</reference>
<dbReference type="OrthoDB" id="351217at2157"/>
<gene>
    <name evidence="2" type="ORF">SAMN04488691_1154</name>
</gene>
<feature type="transmembrane region" description="Helical" evidence="1">
    <location>
        <begin position="20"/>
        <end position="38"/>
    </location>
</feature>
<dbReference type="InterPro" id="IPR058324">
    <property type="entry name" value="DUF8011"/>
</dbReference>